<evidence type="ECO:0000313" key="5">
    <source>
        <dbReference type="EMBL" id="VCU69631.1"/>
    </source>
</evidence>
<dbReference type="GO" id="GO:0046872">
    <property type="term" value="F:metal ion binding"/>
    <property type="evidence" value="ECO:0007669"/>
    <property type="project" value="UniProtKB-KW"/>
</dbReference>
<dbReference type="GO" id="GO:0044281">
    <property type="term" value="P:small molecule metabolic process"/>
    <property type="evidence" value="ECO:0007669"/>
    <property type="project" value="UniProtKB-ARBA"/>
</dbReference>
<dbReference type="InterPro" id="IPR036663">
    <property type="entry name" value="Fumarylacetoacetase_C_sf"/>
</dbReference>
<evidence type="ECO:0000256" key="3">
    <source>
        <dbReference type="ARBA" id="ARBA00022723"/>
    </source>
</evidence>
<dbReference type="OrthoDB" id="8582489at2"/>
<keyword evidence="6" id="KW-1185">Reference proteome</keyword>
<dbReference type="GO" id="GO:0050385">
    <property type="term" value="F:ureidoglycolate lyase activity"/>
    <property type="evidence" value="ECO:0007669"/>
    <property type="project" value="UniProtKB-EC"/>
</dbReference>
<feature type="domain" description="Fumarylacetoacetase-like C-terminal" evidence="4">
    <location>
        <begin position="75"/>
        <end position="297"/>
    </location>
</feature>
<comment type="similarity">
    <text evidence="2">Belongs to the FAH family.</text>
</comment>
<accession>A0A3P4B196</accession>
<comment type="cofactor">
    <cofactor evidence="1">
        <name>Mg(2+)</name>
        <dbReference type="ChEBI" id="CHEBI:18420"/>
    </cofactor>
</comment>
<keyword evidence="3" id="KW-0479">Metal-binding</keyword>
<evidence type="ECO:0000256" key="1">
    <source>
        <dbReference type="ARBA" id="ARBA00001946"/>
    </source>
</evidence>
<evidence type="ECO:0000313" key="6">
    <source>
        <dbReference type="Proteomes" id="UP000277294"/>
    </source>
</evidence>
<name>A0A3P4B196_9BURK</name>
<sequence length="299" mass="32334">MIQLVTFLHQGEQKTGLLHEGNIYASPRYARVQDVLDDWPRASEKLGALAGDLPGGREPLSGATLLAPLPHPPTIYFAGANYRDHVEEMQRELSMPLEVDPKGAGHAPWHAIKASGATVVGPDAQVRAPRGSPLLDWELELGVVIGKTAKDVDLADAMEHVAGYVVANDLSARGHFGRPGVGEASPFKWDWIGQKSFDGACPLGPAITPARFVPDPMNLAMKLWVNGELMQDSNTSQMLFSIADQIAFLSSRLTLRPGDLILTGTPAGVGLARKRFLQPGDVVRQWIEHIGSFQFTIAP</sequence>
<protein>
    <submittedName>
        <fullName evidence="5">Ureidoglycolate lyase</fullName>
        <ecNumber evidence="5">4.3.2.3</ecNumber>
    </submittedName>
</protein>
<dbReference type="RefSeq" id="WP_124079150.1">
    <property type="nucleotide sequence ID" value="NZ_UWPJ01000015.1"/>
</dbReference>
<dbReference type="AlphaFoldDB" id="A0A3P4B196"/>
<proteinExistence type="inferred from homology"/>
<dbReference type="InterPro" id="IPR011234">
    <property type="entry name" value="Fumarylacetoacetase-like_C"/>
</dbReference>
<organism evidence="5 6">
    <name type="scientific">Pigmentiphaga humi</name>
    <dbReference type="NCBI Taxonomy" id="2478468"/>
    <lineage>
        <taxon>Bacteria</taxon>
        <taxon>Pseudomonadati</taxon>
        <taxon>Pseudomonadota</taxon>
        <taxon>Betaproteobacteria</taxon>
        <taxon>Burkholderiales</taxon>
        <taxon>Alcaligenaceae</taxon>
        <taxon>Pigmentiphaga</taxon>
    </lineage>
</organism>
<dbReference type="InterPro" id="IPR051121">
    <property type="entry name" value="FAH"/>
</dbReference>
<keyword evidence="5" id="KW-0456">Lyase</keyword>
<reference evidence="5 6" key="1">
    <citation type="submission" date="2018-10" db="EMBL/GenBank/DDBJ databases">
        <authorList>
            <person name="Criscuolo A."/>
        </authorList>
    </citation>
    <scope>NUCLEOTIDE SEQUENCE [LARGE SCALE GENOMIC DNA]</scope>
    <source>
        <strain evidence="5">DnA1</strain>
    </source>
</reference>
<dbReference type="Proteomes" id="UP000277294">
    <property type="component" value="Unassembled WGS sequence"/>
</dbReference>
<dbReference type="PANTHER" id="PTHR42796">
    <property type="entry name" value="FUMARYLACETOACETATE HYDROLASE DOMAIN-CONTAINING PROTEIN 2A-RELATED"/>
    <property type="match status" value="1"/>
</dbReference>
<dbReference type="Gene3D" id="3.90.850.10">
    <property type="entry name" value="Fumarylacetoacetase-like, C-terminal domain"/>
    <property type="match status" value="1"/>
</dbReference>
<gene>
    <name evidence="5" type="ORF">PIGHUM_01694</name>
</gene>
<dbReference type="EC" id="4.3.2.3" evidence="5"/>
<dbReference type="EMBL" id="UWPJ01000015">
    <property type="protein sequence ID" value="VCU69631.1"/>
    <property type="molecule type" value="Genomic_DNA"/>
</dbReference>
<evidence type="ECO:0000256" key="2">
    <source>
        <dbReference type="ARBA" id="ARBA00010211"/>
    </source>
</evidence>
<dbReference type="PANTHER" id="PTHR42796:SF4">
    <property type="entry name" value="FUMARYLACETOACETATE HYDROLASE DOMAIN-CONTAINING PROTEIN 2A"/>
    <property type="match status" value="1"/>
</dbReference>
<evidence type="ECO:0000259" key="4">
    <source>
        <dbReference type="Pfam" id="PF01557"/>
    </source>
</evidence>
<dbReference type="Pfam" id="PF01557">
    <property type="entry name" value="FAA_hydrolase"/>
    <property type="match status" value="1"/>
</dbReference>
<dbReference type="SUPFAM" id="SSF56529">
    <property type="entry name" value="FAH"/>
    <property type="match status" value="1"/>
</dbReference>